<organism evidence="1 2">
    <name type="scientific">Glossina morsitans morsitans</name>
    <name type="common">Savannah tsetse fly</name>
    <dbReference type="NCBI Taxonomy" id="37546"/>
    <lineage>
        <taxon>Eukaryota</taxon>
        <taxon>Metazoa</taxon>
        <taxon>Ecdysozoa</taxon>
        <taxon>Arthropoda</taxon>
        <taxon>Hexapoda</taxon>
        <taxon>Insecta</taxon>
        <taxon>Pterygota</taxon>
        <taxon>Neoptera</taxon>
        <taxon>Endopterygota</taxon>
        <taxon>Diptera</taxon>
        <taxon>Brachycera</taxon>
        <taxon>Muscomorpha</taxon>
        <taxon>Hippoboscoidea</taxon>
        <taxon>Glossinidae</taxon>
        <taxon>Glossina</taxon>
    </lineage>
</organism>
<dbReference type="VEuPathDB" id="VectorBase:GMOY010804"/>
<accession>A0A1B0GBX3</accession>
<sequence length="113" mass="12730">MDTTNMAPEHITEYWNEKAQDILKQKLVEIQSPTMNNAKNIIMFLDDVASEFNTNQPIDGAAADKKSEGIAPVLIKQHFKSAEGNFQMFEMTFSIVCVVAIVRNIETSSTKIY</sequence>
<dbReference type="EnsemblMetazoa" id="GMOY010804-RA">
    <property type="protein sequence ID" value="GMOY010804-PA"/>
    <property type="gene ID" value="GMOY010804"/>
</dbReference>
<reference evidence="1" key="1">
    <citation type="submission" date="2020-05" db="UniProtKB">
        <authorList>
            <consortium name="EnsemblMetazoa"/>
        </authorList>
    </citation>
    <scope>IDENTIFICATION</scope>
    <source>
        <strain evidence="1">Yale</strain>
    </source>
</reference>
<dbReference type="PhylomeDB" id="A0A1B0GBX3"/>
<dbReference type="STRING" id="37546.A0A1B0GBX3"/>
<keyword evidence="2" id="KW-1185">Reference proteome</keyword>
<dbReference type="Proteomes" id="UP000092444">
    <property type="component" value="Unassembled WGS sequence"/>
</dbReference>
<proteinExistence type="predicted"/>
<dbReference type="AlphaFoldDB" id="A0A1B0GBX3"/>
<evidence type="ECO:0000313" key="1">
    <source>
        <dbReference type="EnsemblMetazoa" id="GMOY010804-PA"/>
    </source>
</evidence>
<evidence type="ECO:0000313" key="2">
    <source>
        <dbReference type="Proteomes" id="UP000092444"/>
    </source>
</evidence>
<dbReference type="EMBL" id="CCAG010005900">
    <property type="status" value="NOT_ANNOTATED_CDS"/>
    <property type="molecule type" value="Genomic_DNA"/>
</dbReference>
<protein>
    <submittedName>
        <fullName evidence="1">Uncharacterized protein</fullName>
    </submittedName>
</protein>
<name>A0A1B0GBX3_GLOMM</name>